<keyword evidence="3" id="KW-1185">Reference proteome</keyword>
<feature type="chain" id="PRO_5040502450" description="Hemolymph juvenile hormone binding protein" evidence="1">
    <location>
        <begin position="22"/>
        <end position="236"/>
    </location>
</feature>
<dbReference type="InterPro" id="IPR038606">
    <property type="entry name" value="To_sf"/>
</dbReference>
<name>A0A9P0C2B2_CHRIL</name>
<dbReference type="Proteomes" id="UP001154114">
    <property type="component" value="Chromosome 3"/>
</dbReference>
<evidence type="ECO:0000256" key="1">
    <source>
        <dbReference type="SAM" id="SignalP"/>
    </source>
</evidence>
<proteinExistence type="predicted"/>
<protein>
    <recommendedName>
        <fullName evidence="4">Hemolymph juvenile hormone binding protein</fullName>
    </recommendedName>
</protein>
<dbReference type="EMBL" id="LR824006">
    <property type="protein sequence ID" value="CAH0600329.1"/>
    <property type="molecule type" value="Genomic_DNA"/>
</dbReference>
<dbReference type="InterPro" id="IPR010562">
    <property type="entry name" value="Haemolymph_juvenile_hormone-bd"/>
</dbReference>
<dbReference type="PANTHER" id="PTHR11008:SF29">
    <property type="entry name" value="IP17226P"/>
    <property type="match status" value="1"/>
</dbReference>
<sequence length="236" mass="26427">MNYVYTLIVTCFLTIRSETFGTDVVPKTCAEKQVLDLLTEWRGGVELPLALPSLDVIHIPSFENVYQGFGIKISYVTGDMKLAGVHDFTVPSLSVSPDYSRASITLRFPLLTLTSESYTLKGRAYLLYPLTGAGFLNVTFQNVEVLVGITFVSKQTTQVKDISLNLSIGDVKIHLSNSSWPLNQVLSLRRMEIIEEYRSTFVTAAKDFMKFEIDRVLGNKITVETMRAIANNYCTN</sequence>
<dbReference type="Pfam" id="PF06585">
    <property type="entry name" value="JHBP"/>
    <property type="match status" value="1"/>
</dbReference>
<dbReference type="OrthoDB" id="7171891at2759"/>
<gene>
    <name evidence="2" type="ORF">CINC_LOCUS9291</name>
</gene>
<dbReference type="Gene3D" id="3.15.10.30">
    <property type="entry name" value="Haemolymph juvenile hormone binding protein"/>
    <property type="match status" value="1"/>
</dbReference>
<dbReference type="PANTHER" id="PTHR11008">
    <property type="entry name" value="PROTEIN TAKEOUT-LIKE PROTEIN"/>
    <property type="match status" value="1"/>
</dbReference>
<accession>A0A9P0C2B2</accession>
<keyword evidence="1" id="KW-0732">Signal</keyword>
<dbReference type="GO" id="GO:0005615">
    <property type="term" value="C:extracellular space"/>
    <property type="evidence" value="ECO:0007669"/>
    <property type="project" value="TreeGrafter"/>
</dbReference>
<organism evidence="2 3">
    <name type="scientific">Chrysodeixis includens</name>
    <name type="common">Soybean looper</name>
    <name type="synonym">Pseudoplusia includens</name>
    <dbReference type="NCBI Taxonomy" id="689277"/>
    <lineage>
        <taxon>Eukaryota</taxon>
        <taxon>Metazoa</taxon>
        <taxon>Ecdysozoa</taxon>
        <taxon>Arthropoda</taxon>
        <taxon>Hexapoda</taxon>
        <taxon>Insecta</taxon>
        <taxon>Pterygota</taxon>
        <taxon>Neoptera</taxon>
        <taxon>Endopterygota</taxon>
        <taxon>Lepidoptera</taxon>
        <taxon>Glossata</taxon>
        <taxon>Ditrysia</taxon>
        <taxon>Noctuoidea</taxon>
        <taxon>Noctuidae</taxon>
        <taxon>Plusiinae</taxon>
        <taxon>Chrysodeixis</taxon>
    </lineage>
</organism>
<dbReference type="AlphaFoldDB" id="A0A9P0C2B2"/>
<feature type="signal peptide" evidence="1">
    <location>
        <begin position="1"/>
        <end position="21"/>
    </location>
</feature>
<evidence type="ECO:0008006" key="4">
    <source>
        <dbReference type="Google" id="ProtNLM"/>
    </source>
</evidence>
<evidence type="ECO:0000313" key="3">
    <source>
        <dbReference type="Proteomes" id="UP001154114"/>
    </source>
</evidence>
<evidence type="ECO:0000313" key="2">
    <source>
        <dbReference type="EMBL" id="CAH0600329.1"/>
    </source>
</evidence>
<reference evidence="2" key="1">
    <citation type="submission" date="2021-12" db="EMBL/GenBank/DDBJ databases">
        <authorList>
            <person name="King R."/>
        </authorList>
    </citation>
    <scope>NUCLEOTIDE SEQUENCE</scope>
</reference>
<dbReference type="SMART" id="SM00700">
    <property type="entry name" value="JHBP"/>
    <property type="match status" value="1"/>
</dbReference>